<evidence type="ECO:0000313" key="3">
    <source>
        <dbReference type="Proteomes" id="UP000728185"/>
    </source>
</evidence>
<proteinExistence type="predicted"/>
<name>A0A8E0S0Q6_9TREM</name>
<sequence length="202" mass="23343">MDEFMVPETVHLEMQTYLQNESAFQKFLRELAFPFPFLLMCCITGYLLLVGILWLIVQTKTSKRDRTRRMATIVRPFDCCPCCLSVADACNFCRMTSLDACLNGICPQRKTHDCADIILCQACLGRPGQLKKSVPYYRAREFHSLFLIHLFSLYVSRSRHNVIETKLIRCPVPCQSAYCEDTTLCCFYCEFRAKQTPILTES</sequence>
<gene>
    <name evidence="2" type="ORF">FBUS_03053</name>
</gene>
<comment type="caution">
    <text evidence="2">The sequence shown here is derived from an EMBL/GenBank/DDBJ whole genome shotgun (WGS) entry which is preliminary data.</text>
</comment>
<organism evidence="2 3">
    <name type="scientific">Fasciolopsis buskii</name>
    <dbReference type="NCBI Taxonomy" id="27845"/>
    <lineage>
        <taxon>Eukaryota</taxon>
        <taxon>Metazoa</taxon>
        <taxon>Spiralia</taxon>
        <taxon>Lophotrochozoa</taxon>
        <taxon>Platyhelminthes</taxon>
        <taxon>Trematoda</taxon>
        <taxon>Digenea</taxon>
        <taxon>Plagiorchiida</taxon>
        <taxon>Echinostomata</taxon>
        <taxon>Echinostomatoidea</taxon>
        <taxon>Fasciolidae</taxon>
        <taxon>Fasciolopsis</taxon>
    </lineage>
</organism>
<protein>
    <submittedName>
        <fullName evidence="2">Uncharacterized protein</fullName>
    </submittedName>
</protein>
<dbReference type="EMBL" id="LUCM01003085">
    <property type="protein sequence ID" value="KAA0196360.1"/>
    <property type="molecule type" value="Genomic_DNA"/>
</dbReference>
<evidence type="ECO:0000313" key="2">
    <source>
        <dbReference type="EMBL" id="KAA0196360.1"/>
    </source>
</evidence>
<feature type="transmembrane region" description="Helical" evidence="1">
    <location>
        <begin position="35"/>
        <end position="57"/>
    </location>
</feature>
<dbReference type="OrthoDB" id="6227136at2759"/>
<dbReference type="Proteomes" id="UP000728185">
    <property type="component" value="Unassembled WGS sequence"/>
</dbReference>
<accession>A0A8E0S0Q6</accession>
<reference evidence="2" key="1">
    <citation type="submission" date="2019-05" db="EMBL/GenBank/DDBJ databases">
        <title>Annotation for the trematode Fasciolopsis buski.</title>
        <authorList>
            <person name="Choi Y.-J."/>
        </authorList>
    </citation>
    <scope>NUCLEOTIDE SEQUENCE</scope>
    <source>
        <strain evidence="2">HT</strain>
        <tissue evidence="2">Whole worm</tissue>
    </source>
</reference>
<evidence type="ECO:0000256" key="1">
    <source>
        <dbReference type="SAM" id="Phobius"/>
    </source>
</evidence>
<keyword evidence="3" id="KW-1185">Reference proteome</keyword>
<keyword evidence="1" id="KW-0812">Transmembrane</keyword>
<keyword evidence="1" id="KW-1133">Transmembrane helix</keyword>
<dbReference type="AlphaFoldDB" id="A0A8E0S0Q6"/>
<keyword evidence="1" id="KW-0472">Membrane</keyword>